<feature type="compositionally biased region" description="Low complexity" evidence="6">
    <location>
        <begin position="52"/>
        <end position="63"/>
    </location>
</feature>
<feature type="domain" description="Protein kinase" evidence="7">
    <location>
        <begin position="74"/>
        <end position="363"/>
    </location>
</feature>
<dbReference type="Gene3D" id="3.30.200.20">
    <property type="entry name" value="Phosphorylase Kinase, domain 1"/>
    <property type="match status" value="1"/>
</dbReference>
<evidence type="ECO:0000256" key="3">
    <source>
        <dbReference type="ARBA" id="ARBA00022840"/>
    </source>
</evidence>
<evidence type="ECO:0000313" key="8">
    <source>
        <dbReference type="EMBL" id="KAJ6447291.1"/>
    </source>
</evidence>
<evidence type="ECO:0000256" key="1">
    <source>
        <dbReference type="ARBA" id="ARBA00012425"/>
    </source>
</evidence>
<dbReference type="InterPro" id="IPR011009">
    <property type="entry name" value="Kinase-like_dom_sf"/>
</dbReference>
<comment type="catalytic activity">
    <reaction evidence="5">
        <text>L-seryl-[protein] + ATP = O-phospho-L-seryl-[protein] + ADP + H(+)</text>
        <dbReference type="Rhea" id="RHEA:17989"/>
        <dbReference type="Rhea" id="RHEA-COMP:9863"/>
        <dbReference type="Rhea" id="RHEA-COMP:11604"/>
        <dbReference type="ChEBI" id="CHEBI:15378"/>
        <dbReference type="ChEBI" id="CHEBI:29999"/>
        <dbReference type="ChEBI" id="CHEBI:30616"/>
        <dbReference type="ChEBI" id="CHEBI:83421"/>
        <dbReference type="ChEBI" id="CHEBI:456216"/>
        <dbReference type="EC" id="2.7.11.22"/>
    </reaction>
</comment>
<dbReference type="GO" id="GO:0010468">
    <property type="term" value="P:regulation of gene expression"/>
    <property type="evidence" value="ECO:0007669"/>
    <property type="project" value="TreeGrafter"/>
</dbReference>
<dbReference type="GO" id="GO:0000307">
    <property type="term" value="C:cyclin-dependent protein kinase holoenzyme complex"/>
    <property type="evidence" value="ECO:0007669"/>
    <property type="project" value="TreeGrafter"/>
</dbReference>
<keyword evidence="9" id="KW-1185">Reference proteome</keyword>
<dbReference type="GO" id="GO:0005634">
    <property type="term" value="C:nucleus"/>
    <property type="evidence" value="ECO:0007669"/>
    <property type="project" value="TreeGrafter"/>
</dbReference>
<organism evidence="8 9">
    <name type="scientific">Purpureocillium lavendulum</name>
    <dbReference type="NCBI Taxonomy" id="1247861"/>
    <lineage>
        <taxon>Eukaryota</taxon>
        <taxon>Fungi</taxon>
        <taxon>Dikarya</taxon>
        <taxon>Ascomycota</taxon>
        <taxon>Pezizomycotina</taxon>
        <taxon>Sordariomycetes</taxon>
        <taxon>Hypocreomycetidae</taxon>
        <taxon>Hypocreales</taxon>
        <taxon>Ophiocordycipitaceae</taxon>
        <taxon>Purpureocillium</taxon>
    </lineage>
</organism>
<dbReference type="GO" id="GO:0007165">
    <property type="term" value="P:signal transduction"/>
    <property type="evidence" value="ECO:0007669"/>
    <property type="project" value="TreeGrafter"/>
</dbReference>
<dbReference type="EMBL" id="JAQHRD010000001">
    <property type="protein sequence ID" value="KAJ6447291.1"/>
    <property type="molecule type" value="Genomic_DNA"/>
</dbReference>
<dbReference type="Pfam" id="PF00069">
    <property type="entry name" value="Pkinase"/>
    <property type="match status" value="1"/>
</dbReference>
<dbReference type="PANTHER" id="PTHR24056:SF576">
    <property type="entry name" value="SERINE_THREONINE-PROTEIN KINASE CSK1"/>
    <property type="match status" value="1"/>
</dbReference>
<evidence type="ECO:0000256" key="4">
    <source>
        <dbReference type="ARBA" id="ARBA00047811"/>
    </source>
</evidence>
<evidence type="ECO:0000256" key="2">
    <source>
        <dbReference type="ARBA" id="ARBA00022741"/>
    </source>
</evidence>
<evidence type="ECO:0000259" key="7">
    <source>
        <dbReference type="PROSITE" id="PS50011"/>
    </source>
</evidence>
<evidence type="ECO:0000256" key="5">
    <source>
        <dbReference type="ARBA" id="ARBA00048367"/>
    </source>
</evidence>
<dbReference type="InterPro" id="IPR000719">
    <property type="entry name" value="Prot_kinase_dom"/>
</dbReference>
<proteinExistence type="predicted"/>
<gene>
    <name evidence="8" type="primary">CDK</name>
    <name evidence="8" type="ORF">O9K51_02066</name>
</gene>
<keyword evidence="8" id="KW-0723">Serine/threonine-protein kinase</keyword>
<dbReference type="SUPFAM" id="SSF56112">
    <property type="entry name" value="Protein kinase-like (PK-like)"/>
    <property type="match status" value="1"/>
</dbReference>
<evidence type="ECO:0000256" key="6">
    <source>
        <dbReference type="SAM" id="MobiDB-lite"/>
    </source>
</evidence>
<dbReference type="GO" id="GO:0010389">
    <property type="term" value="P:regulation of G2/M transition of mitotic cell cycle"/>
    <property type="evidence" value="ECO:0007669"/>
    <property type="project" value="TreeGrafter"/>
</dbReference>
<name>A0AB34G999_9HYPO</name>
<dbReference type="EC" id="2.7.11.22" evidence="1"/>
<dbReference type="GO" id="GO:0005737">
    <property type="term" value="C:cytoplasm"/>
    <property type="evidence" value="ECO:0007669"/>
    <property type="project" value="TreeGrafter"/>
</dbReference>
<dbReference type="GO" id="GO:0004693">
    <property type="term" value="F:cyclin-dependent protein serine/threonine kinase activity"/>
    <property type="evidence" value="ECO:0007669"/>
    <property type="project" value="UniProtKB-EC"/>
</dbReference>
<comment type="caution">
    <text evidence="8">The sequence shown here is derived from an EMBL/GenBank/DDBJ whole genome shotgun (WGS) entry which is preliminary data.</text>
</comment>
<keyword evidence="8" id="KW-0418">Kinase</keyword>
<keyword evidence="2" id="KW-0547">Nucleotide-binding</keyword>
<dbReference type="PROSITE" id="PS50011">
    <property type="entry name" value="PROTEIN_KINASE_DOM"/>
    <property type="match status" value="1"/>
</dbReference>
<dbReference type="AlphaFoldDB" id="A0AB34G999"/>
<dbReference type="GO" id="GO:0005524">
    <property type="term" value="F:ATP binding"/>
    <property type="evidence" value="ECO:0007669"/>
    <property type="project" value="UniProtKB-KW"/>
</dbReference>
<evidence type="ECO:0000313" key="9">
    <source>
        <dbReference type="Proteomes" id="UP001163105"/>
    </source>
</evidence>
<comment type="catalytic activity">
    <reaction evidence="4">
        <text>L-threonyl-[protein] + ATP = O-phospho-L-threonyl-[protein] + ADP + H(+)</text>
        <dbReference type="Rhea" id="RHEA:46608"/>
        <dbReference type="Rhea" id="RHEA-COMP:11060"/>
        <dbReference type="Rhea" id="RHEA-COMP:11605"/>
        <dbReference type="ChEBI" id="CHEBI:15378"/>
        <dbReference type="ChEBI" id="CHEBI:30013"/>
        <dbReference type="ChEBI" id="CHEBI:30616"/>
        <dbReference type="ChEBI" id="CHEBI:61977"/>
        <dbReference type="ChEBI" id="CHEBI:456216"/>
        <dbReference type="EC" id="2.7.11.22"/>
    </reaction>
</comment>
<dbReference type="GO" id="GO:0000082">
    <property type="term" value="P:G1/S transition of mitotic cell cycle"/>
    <property type="evidence" value="ECO:0007669"/>
    <property type="project" value="TreeGrafter"/>
</dbReference>
<keyword evidence="8" id="KW-0808">Transferase</keyword>
<dbReference type="GO" id="GO:0030332">
    <property type="term" value="F:cyclin binding"/>
    <property type="evidence" value="ECO:0007669"/>
    <property type="project" value="TreeGrafter"/>
</dbReference>
<keyword evidence="3" id="KW-0067">ATP-binding</keyword>
<dbReference type="InterPro" id="IPR050108">
    <property type="entry name" value="CDK"/>
</dbReference>
<feature type="region of interest" description="Disordered" evidence="6">
    <location>
        <begin position="38"/>
        <end position="63"/>
    </location>
</feature>
<dbReference type="Proteomes" id="UP001163105">
    <property type="component" value="Unassembled WGS sequence"/>
</dbReference>
<dbReference type="PANTHER" id="PTHR24056">
    <property type="entry name" value="CELL DIVISION PROTEIN KINASE"/>
    <property type="match status" value="1"/>
</dbReference>
<sequence>MVEWKASLSALERYEDEYDAVCKAGVAARVNASQASPLSAASPADSAPPPSSSQDAAADAAALDHQGGTRIGPYTNCTPIAEGVTSEVYRSGSNALKVITTHRSMEPHSPRREAKILALLSQCPSVVTLLDVFQDHEQRMVLRFPYMPLTLADVIDRDGDGSTAGHAGTGLPGSHLRAIFHDALSALAFIHDMGIVHRDVKPSALLLASPSGPARLSDFGTAWHPALSAATEPPGDKILDIGTGPYRAPEVLFGDKAYGAAVDMWSLGVALAEAASGAPPFASRPASEDGSQLGLILSIFQTLGTPTPDTWPEARAFKVSPFELWTVFPRRSWAEILPRVDDVTRTAVAAMVRFDGNRMTAAQ</sequence>
<reference evidence="8" key="1">
    <citation type="submission" date="2023-01" db="EMBL/GenBank/DDBJ databases">
        <title>The growth and conidiation of Purpureocillium lavendulum are regulated by nitrogen source and histone H3K14 acetylation.</title>
        <authorList>
            <person name="Tang P."/>
            <person name="Han J."/>
            <person name="Zhang C."/>
            <person name="Tang P."/>
            <person name="Qi F."/>
            <person name="Zhang K."/>
            <person name="Liang L."/>
        </authorList>
    </citation>
    <scope>NUCLEOTIDE SEQUENCE</scope>
    <source>
        <strain evidence="8">YMF1.00683</strain>
    </source>
</reference>
<protein>
    <recommendedName>
        <fullName evidence="1">cyclin-dependent kinase</fullName>
        <ecNumber evidence="1">2.7.11.22</ecNumber>
    </recommendedName>
</protein>
<dbReference type="Gene3D" id="1.10.510.10">
    <property type="entry name" value="Transferase(Phosphotransferase) domain 1"/>
    <property type="match status" value="1"/>
</dbReference>
<accession>A0AB34G999</accession>